<dbReference type="SUPFAM" id="SSF103481">
    <property type="entry name" value="Multidrug resistance efflux transporter EmrE"/>
    <property type="match status" value="1"/>
</dbReference>
<keyword evidence="1" id="KW-1133">Transmembrane helix</keyword>
<dbReference type="InterPro" id="IPR000620">
    <property type="entry name" value="EamA_dom"/>
</dbReference>
<feature type="domain" description="EamA" evidence="2">
    <location>
        <begin position="7"/>
        <end position="141"/>
    </location>
</feature>
<feature type="transmembrane region" description="Helical" evidence="1">
    <location>
        <begin position="125"/>
        <end position="143"/>
    </location>
</feature>
<dbReference type="EMBL" id="PHHA01000013">
    <property type="protein sequence ID" value="PJG85450.1"/>
    <property type="molecule type" value="Genomic_DNA"/>
</dbReference>
<evidence type="ECO:0000259" key="2">
    <source>
        <dbReference type="Pfam" id="PF00892"/>
    </source>
</evidence>
<dbReference type="RefSeq" id="WP_100288693.1">
    <property type="nucleotide sequence ID" value="NZ_PHHA01000013.1"/>
</dbReference>
<dbReference type="GO" id="GO:0016020">
    <property type="term" value="C:membrane"/>
    <property type="evidence" value="ECO:0007669"/>
    <property type="project" value="InterPro"/>
</dbReference>
<dbReference type="Proteomes" id="UP000229329">
    <property type="component" value="Unassembled WGS sequence"/>
</dbReference>
<dbReference type="AlphaFoldDB" id="A0A2M8S2S0"/>
<name>A0A2M8S2S0_9PAST</name>
<keyword evidence="1" id="KW-0472">Membrane</keyword>
<organism evidence="3 4">
    <name type="scientific">Conservatibacter flavescens</name>
    <dbReference type="NCBI Taxonomy" id="28161"/>
    <lineage>
        <taxon>Bacteria</taxon>
        <taxon>Pseudomonadati</taxon>
        <taxon>Pseudomonadota</taxon>
        <taxon>Gammaproteobacteria</taxon>
        <taxon>Pasteurellales</taxon>
        <taxon>Pasteurellaceae</taxon>
        <taxon>Conservatibacter</taxon>
    </lineage>
</organism>
<protein>
    <submittedName>
        <fullName evidence="3">EamA family transporter</fullName>
    </submittedName>
</protein>
<dbReference type="OrthoDB" id="8479066at2"/>
<dbReference type="PANTHER" id="PTHR22911:SF134">
    <property type="entry name" value="DMT FAMILY TRANSPORTER"/>
    <property type="match status" value="1"/>
</dbReference>
<keyword evidence="4" id="KW-1185">Reference proteome</keyword>
<feature type="domain" description="EamA" evidence="2">
    <location>
        <begin position="158"/>
        <end position="296"/>
    </location>
</feature>
<proteinExistence type="predicted"/>
<feature type="transmembrane region" description="Helical" evidence="1">
    <location>
        <begin position="100"/>
        <end position="118"/>
    </location>
</feature>
<accession>A0A2M8S2S0</accession>
<dbReference type="Pfam" id="PF00892">
    <property type="entry name" value="EamA"/>
    <property type="match status" value="2"/>
</dbReference>
<gene>
    <name evidence="3" type="ORF">CVP05_06110</name>
</gene>
<feature type="transmembrane region" description="Helical" evidence="1">
    <location>
        <begin position="280"/>
        <end position="302"/>
    </location>
</feature>
<keyword evidence="1" id="KW-0812">Transmembrane</keyword>
<reference evidence="3 4" key="1">
    <citation type="submission" date="2017-11" db="EMBL/GenBank/DDBJ databases">
        <title>Reclassification of Bisgaard taxon 7 as Conservatibacter flavescens gen. nov., sp. nov.</title>
        <authorList>
            <person name="Christensen H."/>
        </authorList>
    </citation>
    <scope>NUCLEOTIDE SEQUENCE [LARGE SCALE GENOMIC DNA]</scope>
    <source>
        <strain evidence="3 4">7_4</strain>
    </source>
</reference>
<feature type="transmembrane region" description="Helical" evidence="1">
    <location>
        <begin position="155"/>
        <end position="175"/>
    </location>
</feature>
<dbReference type="InterPro" id="IPR037185">
    <property type="entry name" value="EmrE-like"/>
</dbReference>
<feature type="transmembrane region" description="Helical" evidence="1">
    <location>
        <begin position="70"/>
        <end position="88"/>
    </location>
</feature>
<sequence length="307" mass="34267">MKQQPWIGFLLASTATAMWGALPIALQQVLQGMDAQTIVWFRFFVAGVGLLLILSAMGALPKLVGLHRRFWWLLLVAVIGLAMNFWLYNVALQYIPPTTSQVLSPLSSFIMLFVGVLLFKEKIGLHQKISVVILFIGLVFFFNNRVTDFVQFSHYGQGVIIAILASIIWIAYGISQKMLLIKLSSQQILLLIYIGCSVAFFPLAQVGQVMELTAFQLGCLIFCCANTLIAYGCYAEALNRWEVSKVSAMMTQIPIFTIIFSEILTALWPRYFIDPSLNALSYVGAVLVVCGALLSVIGHKIFPQWRK</sequence>
<dbReference type="Gene3D" id="1.10.3730.20">
    <property type="match status" value="1"/>
</dbReference>
<dbReference type="PANTHER" id="PTHR22911">
    <property type="entry name" value="ACYL-MALONYL CONDENSING ENZYME-RELATED"/>
    <property type="match status" value="1"/>
</dbReference>
<feature type="transmembrane region" description="Helical" evidence="1">
    <location>
        <begin position="39"/>
        <end position="58"/>
    </location>
</feature>
<comment type="caution">
    <text evidence="3">The sequence shown here is derived from an EMBL/GenBank/DDBJ whole genome shotgun (WGS) entry which is preliminary data.</text>
</comment>
<feature type="transmembrane region" description="Helical" evidence="1">
    <location>
        <begin position="187"/>
        <end position="207"/>
    </location>
</feature>
<evidence type="ECO:0000313" key="4">
    <source>
        <dbReference type="Proteomes" id="UP000229329"/>
    </source>
</evidence>
<evidence type="ECO:0000313" key="3">
    <source>
        <dbReference type="EMBL" id="PJG85450.1"/>
    </source>
</evidence>
<evidence type="ECO:0000256" key="1">
    <source>
        <dbReference type="SAM" id="Phobius"/>
    </source>
</evidence>
<feature type="transmembrane region" description="Helical" evidence="1">
    <location>
        <begin position="213"/>
        <end position="234"/>
    </location>
</feature>
<feature type="transmembrane region" description="Helical" evidence="1">
    <location>
        <begin position="246"/>
        <end position="268"/>
    </location>
</feature>